<sequence>MRGIDIFSCQTLRNLELSNAWFLGQWLEDVSSGFPPLESLVLLRFRQMVVIRWRRHNDQHRQLVFCGCDHGAGGCVVKAKINTPNLLSLAYIFPEDVTNRYSSPLPLLEHPKVVINSSAAGRDSDLKDSLRWMAPALLGSLYINDRQIFADCWQLM</sequence>
<comment type="caution">
    <text evidence="1">The sequence shown here is derived from an EMBL/GenBank/DDBJ whole genome shotgun (WGS) entry which is preliminary data.</text>
</comment>
<proteinExistence type="predicted"/>
<protein>
    <submittedName>
        <fullName evidence="1">Uncharacterized protein</fullName>
    </submittedName>
</protein>
<gene>
    <name evidence="1" type="ORF">C1H46_039379</name>
</gene>
<reference evidence="1 2" key="1">
    <citation type="journal article" date="2019" name="G3 (Bethesda)">
        <title>Sequencing of a Wild Apple (Malus baccata) Genome Unravels the Differences Between Cultivated and Wild Apple Species Regarding Disease Resistance and Cold Tolerance.</title>
        <authorList>
            <person name="Chen X."/>
        </authorList>
    </citation>
    <scope>NUCLEOTIDE SEQUENCE [LARGE SCALE GENOMIC DNA]</scope>
    <source>
        <strain evidence="2">cv. Shandingzi</strain>
        <tissue evidence="1">Leaves</tissue>
    </source>
</reference>
<dbReference type="EMBL" id="VIEB01001128">
    <property type="protein sequence ID" value="TQD75105.1"/>
    <property type="molecule type" value="Genomic_DNA"/>
</dbReference>
<name>A0A540KLK1_MALBA</name>
<evidence type="ECO:0000313" key="2">
    <source>
        <dbReference type="Proteomes" id="UP000315295"/>
    </source>
</evidence>
<dbReference type="Proteomes" id="UP000315295">
    <property type="component" value="Unassembled WGS sequence"/>
</dbReference>
<organism evidence="1 2">
    <name type="scientific">Malus baccata</name>
    <name type="common">Siberian crab apple</name>
    <name type="synonym">Pyrus baccata</name>
    <dbReference type="NCBI Taxonomy" id="106549"/>
    <lineage>
        <taxon>Eukaryota</taxon>
        <taxon>Viridiplantae</taxon>
        <taxon>Streptophyta</taxon>
        <taxon>Embryophyta</taxon>
        <taxon>Tracheophyta</taxon>
        <taxon>Spermatophyta</taxon>
        <taxon>Magnoliopsida</taxon>
        <taxon>eudicotyledons</taxon>
        <taxon>Gunneridae</taxon>
        <taxon>Pentapetalae</taxon>
        <taxon>rosids</taxon>
        <taxon>fabids</taxon>
        <taxon>Rosales</taxon>
        <taxon>Rosaceae</taxon>
        <taxon>Amygdaloideae</taxon>
        <taxon>Maleae</taxon>
        <taxon>Malus</taxon>
    </lineage>
</organism>
<dbReference type="AlphaFoldDB" id="A0A540KLK1"/>
<evidence type="ECO:0000313" key="1">
    <source>
        <dbReference type="EMBL" id="TQD75105.1"/>
    </source>
</evidence>
<accession>A0A540KLK1</accession>
<keyword evidence="2" id="KW-1185">Reference proteome</keyword>